<evidence type="ECO:0000313" key="2">
    <source>
        <dbReference type="Proteomes" id="UP000076842"/>
    </source>
</evidence>
<dbReference type="Proteomes" id="UP000076842">
    <property type="component" value="Unassembled WGS sequence"/>
</dbReference>
<name>A0A165CY21_9BASI</name>
<dbReference type="OrthoDB" id="3245696at2759"/>
<dbReference type="STRING" id="1353952.A0A165CY21"/>
<gene>
    <name evidence="1" type="ORF">CALCODRAFT_123103</name>
</gene>
<sequence>MGRSGGVGGMGQVEGYKDQTWRDAQPGTYDHLAHLLFLPLPTTSSSGRPIMSKETGAVVGAVVGDRTDRVKRGRKGWGVSAEAISEVCTDPSFLGCSAGRDDRCLVSLD</sequence>
<proteinExistence type="predicted"/>
<protein>
    <submittedName>
        <fullName evidence="1">Uncharacterized protein</fullName>
    </submittedName>
</protein>
<dbReference type="EMBL" id="KV424097">
    <property type="protein sequence ID" value="KZT51650.1"/>
    <property type="molecule type" value="Genomic_DNA"/>
</dbReference>
<keyword evidence="2" id="KW-1185">Reference proteome</keyword>
<accession>A0A165CY21</accession>
<reference evidence="1 2" key="1">
    <citation type="journal article" date="2016" name="Mol. Biol. Evol.">
        <title>Comparative Genomics of Early-Diverging Mushroom-Forming Fungi Provides Insights into the Origins of Lignocellulose Decay Capabilities.</title>
        <authorList>
            <person name="Nagy L.G."/>
            <person name="Riley R."/>
            <person name="Tritt A."/>
            <person name="Adam C."/>
            <person name="Daum C."/>
            <person name="Floudas D."/>
            <person name="Sun H."/>
            <person name="Yadav J.S."/>
            <person name="Pangilinan J."/>
            <person name="Larsson K.H."/>
            <person name="Matsuura K."/>
            <person name="Barry K."/>
            <person name="Labutti K."/>
            <person name="Kuo R."/>
            <person name="Ohm R.A."/>
            <person name="Bhattacharya S.S."/>
            <person name="Shirouzu T."/>
            <person name="Yoshinaga Y."/>
            <person name="Martin F.M."/>
            <person name="Grigoriev I.V."/>
            <person name="Hibbett D.S."/>
        </authorList>
    </citation>
    <scope>NUCLEOTIDE SEQUENCE [LARGE SCALE GENOMIC DNA]</scope>
    <source>
        <strain evidence="1 2">HHB12733</strain>
    </source>
</reference>
<organism evidence="1 2">
    <name type="scientific">Calocera cornea HHB12733</name>
    <dbReference type="NCBI Taxonomy" id="1353952"/>
    <lineage>
        <taxon>Eukaryota</taxon>
        <taxon>Fungi</taxon>
        <taxon>Dikarya</taxon>
        <taxon>Basidiomycota</taxon>
        <taxon>Agaricomycotina</taxon>
        <taxon>Dacrymycetes</taxon>
        <taxon>Dacrymycetales</taxon>
        <taxon>Dacrymycetaceae</taxon>
        <taxon>Calocera</taxon>
    </lineage>
</organism>
<dbReference type="InParanoid" id="A0A165CY21"/>
<evidence type="ECO:0000313" key="1">
    <source>
        <dbReference type="EMBL" id="KZT51650.1"/>
    </source>
</evidence>
<dbReference type="AlphaFoldDB" id="A0A165CY21"/>